<comment type="caution">
    <text evidence="1">The sequence shown here is derived from an EMBL/GenBank/DDBJ whole genome shotgun (WGS) entry which is preliminary data.</text>
</comment>
<feature type="non-terminal residue" evidence="1">
    <location>
        <position position="56"/>
    </location>
</feature>
<feature type="non-terminal residue" evidence="1">
    <location>
        <position position="1"/>
    </location>
</feature>
<accession>A0A9N9J937</accession>
<dbReference type="Proteomes" id="UP000789508">
    <property type="component" value="Unassembled WGS sequence"/>
</dbReference>
<dbReference type="OrthoDB" id="2411677at2759"/>
<protein>
    <submittedName>
        <fullName evidence="1">4015_t:CDS:1</fullName>
    </submittedName>
</protein>
<keyword evidence="2" id="KW-1185">Reference proteome</keyword>
<reference evidence="1" key="1">
    <citation type="submission" date="2021-06" db="EMBL/GenBank/DDBJ databases">
        <authorList>
            <person name="Kallberg Y."/>
            <person name="Tangrot J."/>
            <person name="Rosling A."/>
        </authorList>
    </citation>
    <scope>NUCLEOTIDE SEQUENCE</scope>
    <source>
        <strain evidence="1">FL130A</strain>
    </source>
</reference>
<organism evidence="1 2">
    <name type="scientific">Ambispora leptoticha</name>
    <dbReference type="NCBI Taxonomy" id="144679"/>
    <lineage>
        <taxon>Eukaryota</taxon>
        <taxon>Fungi</taxon>
        <taxon>Fungi incertae sedis</taxon>
        <taxon>Mucoromycota</taxon>
        <taxon>Glomeromycotina</taxon>
        <taxon>Glomeromycetes</taxon>
        <taxon>Archaeosporales</taxon>
        <taxon>Ambisporaceae</taxon>
        <taxon>Ambispora</taxon>
    </lineage>
</organism>
<name>A0A9N9J937_9GLOM</name>
<gene>
    <name evidence="1" type="ORF">ALEPTO_LOCUS14078</name>
</gene>
<dbReference type="EMBL" id="CAJVPS010051622">
    <property type="protein sequence ID" value="CAG8769754.1"/>
    <property type="molecule type" value="Genomic_DNA"/>
</dbReference>
<proteinExistence type="predicted"/>
<sequence>GIASLQLKKIHASVITYMNDSLWIALNKESLTKILNTTSSFYRFASIKINPQKSIL</sequence>
<evidence type="ECO:0000313" key="1">
    <source>
        <dbReference type="EMBL" id="CAG8769754.1"/>
    </source>
</evidence>
<dbReference type="AlphaFoldDB" id="A0A9N9J937"/>
<evidence type="ECO:0000313" key="2">
    <source>
        <dbReference type="Proteomes" id="UP000789508"/>
    </source>
</evidence>